<reference evidence="3 4" key="1">
    <citation type="journal article" date="2023" name="Microbiol. Spectr.">
        <title>Symbiosis of Carpenter Bees with Uncharacterized Lactic Acid Bacteria Showing NAD Auxotrophy.</title>
        <authorList>
            <person name="Kawasaki S."/>
            <person name="Ozawa K."/>
            <person name="Mori T."/>
            <person name="Yamamoto A."/>
            <person name="Ito M."/>
            <person name="Ohkuma M."/>
            <person name="Sakamoto M."/>
            <person name="Matsutani M."/>
        </authorList>
    </citation>
    <scope>NUCLEOTIDE SEQUENCE [LARGE SCALE GENOMIC DNA]</scope>
    <source>
        <strain evidence="3 4">XA3</strain>
    </source>
</reference>
<sequence>MSEKEFSFKIDDQNYLIKWIDEYHALETIPMGSVKDVNLLGYLSIQNDLLIPLNIKMENQEWVFSYQTKERYHNFKEVSRNLSESEKIKLCINLLDILQLSKTRINPVVHPDNVFFDINLRPKIIHRGVEGVLYPEKSDNLFKQIKAFIIMALSGRYSFERLYKGVMSEKSLTSMTYKKIAGYSSVSDLRNYLKKLYDSTLNNEHTKLITISKKKFGIYHWGFLISSIAAAFLVVVVGYVFLIMVPHNNTLIDGTGDYLSQEYDRTISDLSTIKIDKMPKAYQLMLAEAYVNVDNLNHTQKENVKKSLNMHSDPNYLKYWIYDGKGDFDKSLDIAKYLGDNQLILFSYTKLYSQANNNPQLSGSKKQELLSKYSKLIKDYSKKLKKEQAKQP</sequence>
<comment type="similarity">
    <text evidence="1">Belongs to the EssB family.</text>
</comment>
<dbReference type="Pfam" id="PF10140">
    <property type="entry name" value="YukC"/>
    <property type="match status" value="1"/>
</dbReference>
<dbReference type="Proteomes" id="UP001321861">
    <property type="component" value="Chromosome"/>
</dbReference>
<keyword evidence="4" id="KW-1185">Reference proteome</keyword>
<dbReference type="InterPro" id="IPR018778">
    <property type="entry name" value="T7SS_EssB"/>
</dbReference>
<dbReference type="AlphaFoldDB" id="A0AAU9DHG9"/>
<dbReference type="InterPro" id="IPR042565">
    <property type="entry name" value="T7SS_EssB_C"/>
</dbReference>
<name>A0AAU9DHG9_9LACO</name>
<dbReference type="Gene3D" id="1.25.40.680">
    <property type="entry name" value="Type VII secretion system EssB, C-terminal-like domain"/>
    <property type="match status" value="1"/>
</dbReference>
<protein>
    <submittedName>
        <fullName evidence="3">Type VII secretion protein EssB</fullName>
    </submittedName>
</protein>
<accession>A0AAU9DHG9</accession>
<evidence type="ECO:0000313" key="3">
    <source>
        <dbReference type="EMBL" id="BDR59445.1"/>
    </source>
</evidence>
<dbReference type="KEGG" id="xap:XA3_18860"/>
<keyword evidence="2" id="KW-0472">Membrane</keyword>
<organism evidence="3 4">
    <name type="scientific">Xylocopilactobacillus apicola</name>
    <dbReference type="NCBI Taxonomy" id="2932184"/>
    <lineage>
        <taxon>Bacteria</taxon>
        <taxon>Bacillati</taxon>
        <taxon>Bacillota</taxon>
        <taxon>Bacilli</taxon>
        <taxon>Lactobacillales</taxon>
        <taxon>Lactobacillaceae</taxon>
        <taxon>Xylocopilactobacillus</taxon>
    </lineage>
</organism>
<evidence type="ECO:0000256" key="1">
    <source>
        <dbReference type="ARBA" id="ARBA00010163"/>
    </source>
</evidence>
<dbReference type="EMBL" id="AP026802">
    <property type="protein sequence ID" value="BDR59445.1"/>
    <property type="molecule type" value="Genomic_DNA"/>
</dbReference>
<feature type="transmembrane region" description="Helical" evidence="2">
    <location>
        <begin position="218"/>
        <end position="242"/>
    </location>
</feature>
<evidence type="ECO:0000313" key="4">
    <source>
        <dbReference type="Proteomes" id="UP001321861"/>
    </source>
</evidence>
<proteinExistence type="inferred from homology"/>
<dbReference type="NCBIfam" id="TIGR03926">
    <property type="entry name" value="T7_EssB"/>
    <property type="match status" value="1"/>
</dbReference>
<evidence type="ECO:0000256" key="2">
    <source>
        <dbReference type="SAM" id="Phobius"/>
    </source>
</evidence>
<dbReference type="Gene3D" id="1.10.510.10">
    <property type="entry name" value="Transferase(Phosphotransferase) domain 1"/>
    <property type="match status" value="1"/>
</dbReference>
<gene>
    <name evidence="3" type="ORF">XA3_18860</name>
</gene>
<keyword evidence="2" id="KW-0812">Transmembrane</keyword>
<dbReference type="RefSeq" id="WP_317635238.1">
    <property type="nucleotide sequence ID" value="NZ_AP026802.1"/>
</dbReference>
<keyword evidence="2" id="KW-1133">Transmembrane helix</keyword>